<dbReference type="AlphaFoldDB" id="A0A0V1GHK6"/>
<reference evidence="1 2" key="1">
    <citation type="submission" date="2015-01" db="EMBL/GenBank/DDBJ databases">
        <title>Evolution of Trichinella species and genotypes.</title>
        <authorList>
            <person name="Korhonen P.K."/>
            <person name="Edoardo P."/>
            <person name="Giuseppe L.R."/>
            <person name="Gasser R.B."/>
        </authorList>
    </citation>
    <scope>NUCLEOTIDE SEQUENCE [LARGE SCALE GENOMIC DNA]</scope>
    <source>
        <strain evidence="1">ISS1029</strain>
    </source>
</reference>
<evidence type="ECO:0000313" key="1">
    <source>
        <dbReference type="EMBL" id="KRY97759.1"/>
    </source>
</evidence>
<dbReference type="EMBL" id="JYDP01001811">
    <property type="protein sequence ID" value="KRY97759.1"/>
    <property type="molecule type" value="Genomic_DNA"/>
</dbReference>
<gene>
    <name evidence="1" type="ORF">T11_3926</name>
</gene>
<keyword evidence="2" id="KW-1185">Reference proteome</keyword>
<dbReference type="OrthoDB" id="10287834at2759"/>
<dbReference type="Proteomes" id="UP000055024">
    <property type="component" value="Unassembled WGS sequence"/>
</dbReference>
<accession>A0A0V1GHK6</accession>
<proteinExistence type="predicted"/>
<sequence length="41" mass="4733">MSLLEFVCLVHFYGIIVVRNTEMPASIELKMLLLLPSLREI</sequence>
<organism evidence="1 2">
    <name type="scientific">Trichinella zimbabwensis</name>
    <dbReference type="NCBI Taxonomy" id="268475"/>
    <lineage>
        <taxon>Eukaryota</taxon>
        <taxon>Metazoa</taxon>
        <taxon>Ecdysozoa</taxon>
        <taxon>Nematoda</taxon>
        <taxon>Enoplea</taxon>
        <taxon>Dorylaimia</taxon>
        <taxon>Trichinellida</taxon>
        <taxon>Trichinellidae</taxon>
        <taxon>Trichinella</taxon>
    </lineage>
</organism>
<protein>
    <submittedName>
        <fullName evidence="1">Uncharacterized protein</fullName>
    </submittedName>
</protein>
<evidence type="ECO:0000313" key="2">
    <source>
        <dbReference type="Proteomes" id="UP000055024"/>
    </source>
</evidence>
<name>A0A0V1GHK6_9BILA</name>
<comment type="caution">
    <text evidence="1">The sequence shown here is derived from an EMBL/GenBank/DDBJ whole genome shotgun (WGS) entry which is preliminary data.</text>
</comment>